<evidence type="ECO:0000256" key="1">
    <source>
        <dbReference type="SAM" id="MobiDB-lite"/>
    </source>
</evidence>
<feature type="region of interest" description="Disordered" evidence="1">
    <location>
        <begin position="191"/>
        <end position="242"/>
    </location>
</feature>
<feature type="compositionally biased region" description="Low complexity" evidence="1">
    <location>
        <begin position="191"/>
        <end position="207"/>
    </location>
</feature>
<feature type="compositionally biased region" description="Acidic residues" evidence="1">
    <location>
        <begin position="35"/>
        <end position="51"/>
    </location>
</feature>
<accession>A0A1Y1MQ46</accession>
<name>A0A1Y1MQ46_PHOPY</name>
<dbReference type="AlphaFoldDB" id="A0A1Y1MQ46"/>
<dbReference type="EMBL" id="GEZM01027407">
    <property type="protein sequence ID" value="JAV86750.1"/>
    <property type="molecule type" value="Transcribed_RNA"/>
</dbReference>
<evidence type="ECO:0008006" key="3">
    <source>
        <dbReference type="Google" id="ProtNLM"/>
    </source>
</evidence>
<evidence type="ECO:0000313" key="2">
    <source>
        <dbReference type="EMBL" id="JAV86750.1"/>
    </source>
</evidence>
<feature type="compositionally biased region" description="Polar residues" evidence="1">
    <location>
        <begin position="221"/>
        <end position="233"/>
    </location>
</feature>
<proteinExistence type="predicted"/>
<sequence length="242" mass="27379">MAAGPVRKYKYEDILQFILPQMSERETLSNVSQLQDEDAEGDEDDIEETQESDTLLAENDELEKTIENAERNASNDSFPKPIHKKKKISANTIDKRQDQSASSQLMSYILEEKRNERQKQPPPSSEQLHPVDAFLNGVSHTLKALNPILLNEGKTKIFGIVQELERKQLLDNQSKVVLPSQVRVVHVPQASPLSTYSSPSSSYASTPLPSPQYNLPLPSPEYNNATQSEMQQSDQHHQPPWY</sequence>
<feature type="region of interest" description="Disordered" evidence="1">
    <location>
        <begin position="25"/>
        <end position="102"/>
    </location>
</feature>
<reference evidence="2" key="1">
    <citation type="journal article" date="2016" name="Sci. Rep.">
        <title>Molecular characterization of firefly nuptial gifts: a multi-omics approach sheds light on postcopulatory sexual selection.</title>
        <authorList>
            <person name="Al-Wathiqui N."/>
            <person name="Fallon T.R."/>
            <person name="South A."/>
            <person name="Weng J.K."/>
            <person name="Lewis S.M."/>
        </authorList>
    </citation>
    <scope>NUCLEOTIDE SEQUENCE</scope>
</reference>
<organism evidence="2">
    <name type="scientific">Photinus pyralis</name>
    <name type="common">Common eastern firefly</name>
    <name type="synonym">Lampyris pyralis</name>
    <dbReference type="NCBI Taxonomy" id="7054"/>
    <lineage>
        <taxon>Eukaryota</taxon>
        <taxon>Metazoa</taxon>
        <taxon>Ecdysozoa</taxon>
        <taxon>Arthropoda</taxon>
        <taxon>Hexapoda</taxon>
        <taxon>Insecta</taxon>
        <taxon>Pterygota</taxon>
        <taxon>Neoptera</taxon>
        <taxon>Endopterygota</taxon>
        <taxon>Coleoptera</taxon>
        <taxon>Polyphaga</taxon>
        <taxon>Elateriformia</taxon>
        <taxon>Elateroidea</taxon>
        <taxon>Lampyridae</taxon>
        <taxon>Lampyrinae</taxon>
        <taxon>Photinus</taxon>
    </lineage>
</organism>
<protein>
    <recommendedName>
        <fullName evidence="3">BESS domain-containing protein</fullName>
    </recommendedName>
</protein>